<dbReference type="PANTHER" id="PTHR42760">
    <property type="entry name" value="SHORT-CHAIN DEHYDROGENASES/REDUCTASES FAMILY MEMBER"/>
    <property type="match status" value="1"/>
</dbReference>
<dbReference type="Pfam" id="PF00106">
    <property type="entry name" value="adh_short"/>
    <property type="match status" value="1"/>
</dbReference>
<gene>
    <name evidence="3" type="ORF">K489DRAFT_372020</name>
</gene>
<dbReference type="PANTHER" id="PTHR42760:SF122">
    <property type="entry name" value="NAD(P)-BINDING PROTEIN"/>
    <property type="match status" value="1"/>
</dbReference>
<name>A0A6J3LZJ3_9PEZI</name>
<dbReference type="CDD" id="cd05233">
    <property type="entry name" value="SDR_c"/>
    <property type="match status" value="1"/>
</dbReference>
<proteinExistence type="inferred from homology"/>
<dbReference type="InterPro" id="IPR036291">
    <property type="entry name" value="NAD(P)-bd_dom_sf"/>
</dbReference>
<evidence type="ECO:0000256" key="1">
    <source>
        <dbReference type="ARBA" id="ARBA00006484"/>
    </source>
</evidence>
<dbReference type="PRINTS" id="PR00081">
    <property type="entry name" value="GDHRDH"/>
</dbReference>
<reference evidence="3" key="2">
    <citation type="submission" date="2020-04" db="EMBL/GenBank/DDBJ databases">
        <authorList>
            <consortium name="NCBI Genome Project"/>
        </authorList>
    </citation>
    <scope>NUCLEOTIDE SEQUENCE</scope>
    <source>
        <strain evidence="3">CBS 342.82</strain>
    </source>
</reference>
<comment type="similarity">
    <text evidence="1">Belongs to the short-chain dehydrogenases/reductases (SDR) family.</text>
</comment>
<dbReference type="SUPFAM" id="SSF51735">
    <property type="entry name" value="NAD(P)-binding Rossmann-fold domains"/>
    <property type="match status" value="1"/>
</dbReference>
<keyword evidence="2" id="KW-1185">Reference proteome</keyword>
<dbReference type="GeneID" id="54361094"/>
<dbReference type="RefSeq" id="XP_033458109.1">
    <property type="nucleotide sequence ID" value="XM_033603294.1"/>
</dbReference>
<evidence type="ECO:0000313" key="2">
    <source>
        <dbReference type="Proteomes" id="UP000504637"/>
    </source>
</evidence>
<dbReference type="AlphaFoldDB" id="A0A6J3LZJ3"/>
<dbReference type="Proteomes" id="UP000504637">
    <property type="component" value="Unplaced"/>
</dbReference>
<dbReference type="Gene3D" id="3.40.50.720">
    <property type="entry name" value="NAD(P)-binding Rossmann-like Domain"/>
    <property type="match status" value="1"/>
</dbReference>
<protein>
    <submittedName>
        <fullName evidence="3">NAD(P)-binding protein</fullName>
    </submittedName>
</protein>
<dbReference type="GO" id="GO:0016616">
    <property type="term" value="F:oxidoreductase activity, acting on the CH-OH group of donors, NAD or NADP as acceptor"/>
    <property type="evidence" value="ECO:0007669"/>
    <property type="project" value="TreeGrafter"/>
</dbReference>
<dbReference type="InterPro" id="IPR002347">
    <property type="entry name" value="SDR_fam"/>
</dbReference>
<reference evidence="3" key="3">
    <citation type="submission" date="2025-08" db="UniProtKB">
        <authorList>
            <consortium name="RefSeq"/>
        </authorList>
    </citation>
    <scope>IDENTIFICATION</scope>
    <source>
        <strain evidence="3">CBS 342.82</strain>
    </source>
</reference>
<evidence type="ECO:0000313" key="3">
    <source>
        <dbReference type="RefSeq" id="XP_033458109.1"/>
    </source>
</evidence>
<dbReference type="GO" id="GO:0006633">
    <property type="term" value="P:fatty acid biosynthetic process"/>
    <property type="evidence" value="ECO:0007669"/>
    <property type="project" value="TreeGrafter"/>
</dbReference>
<dbReference type="OrthoDB" id="1933717at2759"/>
<reference evidence="3" key="1">
    <citation type="submission" date="2020-01" db="EMBL/GenBank/DDBJ databases">
        <authorList>
            <consortium name="DOE Joint Genome Institute"/>
            <person name="Haridas S."/>
            <person name="Albert R."/>
            <person name="Binder M."/>
            <person name="Bloem J."/>
            <person name="Labutti K."/>
            <person name="Salamov A."/>
            <person name="Andreopoulos B."/>
            <person name="Baker S.E."/>
            <person name="Barry K."/>
            <person name="Bills G."/>
            <person name="Bluhm B.H."/>
            <person name="Cannon C."/>
            <person name="Castanera R."/>
            <person name="Culley D.E."/>
            <person name="Daum C."/>
            <person name="Ezra D."/>
            <person name="Gonzalez J.B."/>
            <person name="Henrissat B."/>
            <person name="Kuo A."/>
            <person name="Liang C."/>
            <person name="Lipzen A."/>
            <person name="Lutzoni F."/>
            <person name="Magnuson J."/>
            <person name="Mondo S."/>
            <person name="Nolan M."/>
            <person name="Ohm R."/>
            <person name="Pangilinan J."/>
            <person name="Park H.-J."/>
            <person name="Ramirez L."/>
            <person name="Alfaro M."/>
            <person name="Sun H."/>
            <person name="Tritt A."/>
            <person name="Yoshinaga Y."/>
            <person name="Zwiers L.-H."/>
            <person name="Turgeon B.G."/>
            <person name="Goodwin S.B."/>
            <person name="Spatafora J.W."/>
            <person name="Crous P.W."/>
            <person name="Grigoriev I.V."/>
        </authorList>
    </citation>
    <scope>NUCLEOTIDE SEQUENCE</scope>
    <source>
        <strain evidence="3">CBS 342.82</strain>
    </source>
</reference>
<dbReference type="GO" id="GO:0048038">
    <property type="term" value="F:quinone binding"/>
    <property type="evidence" value="ECO:0007669"/>
    <property type="project" value="TreeGrafter"/>
</dbReference>
<organism evidence="3">
    <name type="scientific">Dissoconium aciculare CBS 342.82</name>
    <dbReference type="NCBI Taxonomy" id="1314786"/>
    <lineage>
        <taxon>Eukaryota</taxon>
        <taxon>Fungi</taxon>
        <taxon>Dikarya</taxon>
        <taxon>Ascomycota</taxon>
        <taxon>Pezizomycotina</taxon>
        <taxon>Dothideomycetes</taxon>
        <taxon>Dothideomycetidae</taxon>
        <taxon>Mycosphaerellales</taxon>
        <taxon>Dissoconiaceae</taxon>
        <taxon>Dissoconium</taxon>
    </lineage>
</organism>
<sequence length="305" mass="32713">MNGFTKVYHKKSYDRIDPTVQASSQLGRTVLITGGSEGIGYGIAQGFARAKASRIILVARNETKLDAASAQLKSGFQSTEVLTRVCDCSDVGQLEALFAHLNSEAIFVDVLILNAGATSNTTTAAEVAAVFHFNVISKIHLLELFQNQKSPNGGSSPRKIAIEISSASVHCYGGYPRTAYPSSKAGFANYLCHMAEHVPETELRLISLHPGAIFTAASAAASPMGADSPFWDHVDLPSHVAVWLASEESAFLHGRYIWANWDVGELVALKEKIIDDKSLLKVGIIGVPSFTLQDLIKSATPPAKD</sequence>
<accession>A0A6J3LZJ3</accession>